<dbReference type="AlphaFoldDB" id="A0A4P9WVI6"/>
<proteinExistence type="predicted"/>
<gene>
    <name evidence="2" type="ORF">CAUPRSCDRAFT_12902</name>
</gene>
<feature type="compositionally biased region" description="Low complexity" evidence="1">
    <location>
        <begin position="176"/>
        <end position="185"/>
    </location>
</feature>
<evidence type="ECO:0000313" key="3">
    <source>
        <dbReference type="Proteomes" id="UP000268535"/>
    </source>
</evidence>
<organism evidence="2 3">
    <name type="scientific">Caulochytrium protostelioides</name>
    <dbReference type="NCBI Taxonomy" id="1555241"/>
    <lineage>
        <taxon>Eukaryota</taxon>
        <taxon>Fungi</taxon>
        <taxon>Fungi incertae sedis</taxon>
        <taxon>Chytridiomycota</taxon>
        <taxon>Chytridiomycota incertae sedis</taxon>
        <taxon>Chytridiomycetes</taxon>
        <taxon>Caulochytriales</taxon>
        <taxon>Caulochytriaceae</taxon>
        <taxon>Caulochytrium</taxon>
    </lineage>
</organism>
<reference evidence="3" key="1">
    <citation type="journal article" date="2018" name="Nat. Microbiol.">
        <title>Leveraging single-cell genomics to expand the fungal tree of life.</title>
        <authorList>
            <person name="Ahrendt S.R."/>
            <person name="Quandt C.A."/>
            <person name="Ciobanu D."/>
            <person name="Clum A."/>
            <person name="Salamov A."/>
            <person name="Andreopoulos B."/>
            <person name="Cheng J.F."/>
            <person name="Woyke T."/>
            <person name="Pelin A."/>
            <person name="Henrissat B."/>
            <person name="Reynolds N.K."/>
            <person name="Benny G.L."/>
            <person name="Smith M.E."/>
            <person name="James T.Y."/>
            <person name="Grigoriev I.V."/>
        </authorList>
    </citation>
    <scope>NUCLEOTIDE SEQUENCE [LARGE SCALE GENOMIC DNA]</scope>
    <source>
        <strain evidence="3">ATCC 52028</strain>
    </source>
</reference>
<dbReference type="EMBL" id="ML011889">
    <property type="protein sequence ID" value="RKO95400.1"/>
    <property type="molecule type" value="Genomic_DNA"/>
</dbReference>
<feature type="non-terminal residue" evidence="2">
    <location>
        <position position="1"/>
    </location>
</feature>
<feature type="region of interest" description="Disordered" evidence="1">
    <location>
        <begin position="162"/>
        <end position="196"/>
    </location>
</feature>
<accession>A0A4P9WVI6</accession>
<evidence type="ECO:0000313" key="2">
    <source>
        <dbReference type="EMBL" id="RKO95400.1"/>
    </source>
</evidence>
<dbReference type="Proteomes" id="UP000268535">
    <property type="component" value="Unassembled WGS sequence"/>
</dbReference>
<name>A0A4P9WVI6_9FUNG</name>
<sequence>IDDRCDALRFLLGCLKLSERGALGSNAVHGALEVGLFAVACAQEALNGLRELRVLMQCIGGASILGFVEALGDRHRLIEGFAEEFEQRSEGVVVEAERETVILVPEFCERLHHVHVLLADALLHAVRVLHLLQELRRVALGGRKAGLRVLEWRRALIGRSSSWSSRPRTGGKYARVRAPGAAPRGSKMSAAVAGGG</sequence>
<evidence type="ECO:0000256" key="1">
    <source>
        <dbReference type="SAM" id="MobiDB-lite"/>
    </source>
</evidence>
<protein>
    <submittedName>
        <fullName evidence="2">Uncharacterized protein</fullName>
    </submittedName>
</protein>